<evidence type="ECO:0000256" key="5">
    <source>
        <dbReference type="ARBA" id="ARBA00008391"/>
    </source>
</evidence>
<dbReference type="EMBL" id="FUYE01000003">
    <property type="protein sequence ID" value="SKA86393.1"/>
    <property type="molecule type" value="Genomic_DNA"/>
</dbReference>
<dbReference type="HAMAP" id="MF_00004">
    <property type="entry name" value="Aden_phosphoribosyltr"/>
    <property type="match status" value="1"/>
</dbReference>
<dbReference type="PANTHER" id="PTHR32315">
    <property type="entry name" value="ADENINE PHOSPHORIBOSYLTRANSFERASE"/>
    <property type="match status" value="1"/>
</dbReference>
<evidence type="ECO:0000256" key="6">
    <source>
        <dbReference type="ARBA" id="ARBA00011893"/>
    </source>
</evidence>
<dbReference type="NCBIfam" id="TIGR01090">
    <property type="entry name" value="apt"/>
    <property type="match status" value="1"/>
</dbReference>
<dbReference type="NCBIfam" id="NF002634">
    <property type="entry name" value="PRK02304.1-3"/>
    <property type="match status" value="1"/>
</dbReference>
<dbReference type="PANTHER" id="PTHR32315:SF3">
    <property type="entry name" value="ADENINE PHOSPHORIBOSYLTRANSFERASE"/>
    <property type="match status" value="1"/>
</dbReference>
<dbReference type="UniPathway" id="UPA00588">
    <property type="reaction ID" value="UER00646"/>
</dbReference>
<organism evidence="13 14">
    <name type="scientific">Prosthecobacter debontii</name>
    <dbReference type="NCBI Taxonomy" id="48467"/>
    <lineage>
        <taxon>Bacteria</taxon>
        <taxon>Pseudomonadati</taxon>
        <taxon>Verrucomicrobiota</taxon>
        <taxon>Verrucomicrobiia</taxon>
        <taxon>Verrucomicrobiales</taxon>
        <taxon>Verrucomicrobiaceae</taxon>
        <taxon>Prosthecobacter</taxon>
    </lineage>
</organism>
<keyword evidence="14" id="KW-1185">Reference proteome</keyword>
<comment type="catalytic activity">
    <reaction evidence="1 11">
        <text>AMP + diphosphate = 5-phospho-alpha-D-ribose 1-diphosphate + adenine</text>
        <dbReference type="Rhea" id="RHEA:16609"/>
        <dbReference type="ChEBI" id="CHEBI:16708"/>
        <dbReference type="ChEBI" id="CHEBI:33019"/>
        <dbReference type="ChEBI" id="CHEBI:58017"/>
        <dbReference type="ChEBI" id="CHEBI:456215"/>
        <dbReference type="EC" id="2.4.2.7"/>
    </reaction>
</comment>
<dbReference type="GO" id="GO:0002055">
    <property type="term" value="F:adenine binding"/>
    <property type="evidence" value="ECO:0007669"/>
    <property type="project" value="TreeGrafter"/>
</dbReference>
<keyword evidence="10 11" id="KW-0660">Purine salvage</keyword>
<comment type="similarity">
    <text evidence="5 11">Belongs to the purine/pyrimidine phosphoribosyltransferase family.</text>
</comment>
<comment type="function">
    <text evidence="2 11">Catalyzes a salvage reaction resulting in the formation of AMP, that is energically less costly than de novo synthesis.</text>
</comment>
<accession>A0A1T4X9Z7</accession>
<evidence type="ECO:0000256" key="7">
    <source>
        <dbReference type="ARBA" id="ARBA00022490"/>
    </source>
</evidence>
<name>A0A1T4X9Z7_9BACT</name>
<dbReference type="Proteomes" id="UP000190774">
    <property type="component" value="Unassembled WGS sequence"/>
</dbReference>
<evidence type="ECO:0000313" key="13">
    <source>
        <dbReference type="EMBL" id="SKA86393.1"/>
    </source>
</evidence>
<evidence type="ECO:0000256" key="1">
    <source>
        <dbReference type="ARBA" id="ARBA00000868"/>
    </source>
</evidence>
<dbReference type="InterPro" id="IPR005764">
    <property type="entry name" value="Ade_phspho_trans"/>
</dbReference>
<dbReference type="CDD" id="cd06223">
    <property type="entry name" value="PRTases_typeI"/>
    <property type="match status" value="1"/>
</dbReference>
<dbReference type="GO" id="GO:0006166">
    <property type="term" value="P:purine ribonucleoside salvage"/>
    <property type="evidence" value="ECO:0007669"/>
    <property type="project" value="UniProtKB-UniRule"/>
</dbReference>
<evidence type="ECO:0000256" key="11">
    <source>
        <dbReference type="HAMAP-Rule" id="MF_00004"/>
    </source>
</evidence>
<evidence type="ECO:0000256" key="2">
    <source>
        <dbReference type="ARBA" id="ARBA00003968"/>
    </source>
</evidence>
<dbReference type="InterPro" id="IPR050054">
    <property type="entry name" value="UPRTase/APRTase"/>
</dbReference>
<evidence type="ECO:0000256" key="3">
    <source>
        <dbReference type="ARBA" id="ARBA00004496"/>
    </source>
</evidence>
<dbReference type="InterPro" id="IPR000836">
    <property type="entry name" value="PRTase_dom"/>
</dbReference>
<dbReference type="Pfam" id="PF00156">
    <property type="entry name" value="Pribosyltran"/>
    <property type="match status" value="1"/>
</dbReference>
<dbReference type="RefSeq" id="WP_078812482.1">
    <property type="nucleotide sequence ID" value="NZ_FUYE01000003.1"/>
</dbReference>
<comment type="subcellular location">
    <subcellularLocation>
        <location evidence="3 11">Cytoplasm</location>
    </subcellularLocation>
</comment>
<dbReference type="Gene3D" id="3.40.50.2020">
    <property type="match status" value="1"/>
</dbReference>
<keyword evidence="9 11" id="KW-0808">Transferase</keyword>
<dbReference type="GO" id="GO:0003999">
    <property type="term" value="F:adenine phosphoribosyltransferase activity"/>
    <property type="evidence" value="ECO:0007669"/>
    <property type="project" value="UniProtKB-UniRule"/>
</dbReference>
<dbReference type="FunFam" id="3.40.50.2020:FF:000021">
    <property type="entry name" value="Adenine phosphoribosyltransferase"/>
    <property type="match status" value="1"/>
</dbReference>
<dbReference type="NCBIfam" id="NF002636">
    <property type="entry name" value="PRK02304.1-5"/>
    <property type="match status" value="1"/>
</dbReference>
<keyword evidence="7 11" id="KW-0963">Cytoplasm</keyword>
<keyword evidence="8 11" id="KW-0328">Glycosyltransferase</keyword>
<dbReference type="EC" id="2.4.2.7" evidence="6 11"/>
<comment type="subunit">
    <text evidence="11">Homodimer.</text>
</comment>
<dbReference type="GO" id="GO:0016208">
    <property type="term" value="F:AMP binding"/>
    <property type="evidence" value="ECO:0007669"/>
    <property type="project" value="TreeGrafter"/>
</dbReference>
<sequence length="177" mass="19075">MSPESLERLRSTIRDVPDFPQPGILFKDITPVLADPELLNEAIEGMTEAFAGQKVDKVVGIDARGFIFGALIAQRLGAGFIPVRKKGKLPWQTRGVDYSLEYGKNSVEMHVDALAPREKVVLADDLLATGGTAGAALQLIQESGADLLGSVFFIELAFLNGREKLAETGPVHALLTF</sequence>
<dbReference type="GO" id="GO:0044209">
    <property type="term" value="P:AMP salvage"/>
    <property type="evidence" value="ECO:0007669"/>
    <property type="project" value="UniProtKB-UniRule"/>
</dbReference>
<evidence type="ECO:0000256" key="8">
    <source>
        <dbReference type="ARBA" id="ARBA00022676"/>
    </source>
</evidence>
<reference evidence="14" key="1">
    <citation type="submission" date="2017-02" db="EMBL/GenBank/DDBJ databases">
        <authorList>
            <person name="Varghese N."/>
            <person name="Submissions S."/>
        </authorList>
    </citation>
    <scope>NUCLEOTIDE SEQUENCE [LARGE SCALE GENOMIC DNA]</scope>
    <source>
        <strain evidence="14">ATCC 700200</strain>
    </source>
</reference>
<dbReference type="GO" id="GO:0005737">
    <property type="term" value="C:cytoplasm"/>
    <property type="evidence" value="ECO:0007669"/>
    <property type="project" value="UniProtKB-SubCell"/>
</dbReference>
<evidence type="ECO:0000256" key="9">
    <source>
        <dbReference type="ARBA" id="ARBA00022679"/>
    </source>
</evidence>
<dbReference type="OrthoDB" id="9803963at2"/>
<gene>
    <name evidence="11" type="primary">apt</name>
    <name evidence="13" type="ORF">SAMN02745166_01291</name>
</gene>
<protein>
    <recommendedName>
        <fullName evidence="6 11">Adenine phosphoribosyltransferase</fullName>
        <shortName evidence="11">APRT</shortName>
        <ecNumber evidence="6 11">2.4.2.7</ecNumber>
    </recommendedName>
</protein>
<dbReference type="STRING" id="48467.SAMN02745166_01291"/>
<evidence type="ECO:0000256" key="10">
    <source>
        <dbReference type="ARBA" id="ARBA00022726"/>
    </source>
</evidence>
<dbReference type="AlphaFoldDB" id="A0A1T4X9Z7"/>
<proteinExistence type="inferred from homology"/>
<dbReference type="SUPFAM" id="SSF53271">
    <property type="entry name" value="PRTase-like"/>
    <property type="match status" value="1"/>
</dbReference>
<evidence type="ECO:0000256" key="4">
    <source>
        <dbReference type="ARBA" id="ARBA00004659"/>
    </source>
</evidence>
<comment type="pathway">
    <text evidence="4 11">Purine metabolism; AMP biosynthesis via salvage pathway; AMP from adenine: step 1/1.</text>
</comment>
<dbReference type="InterPro" id="IPR029057">
    <property type="entry name" value="PRTase-like"/>
</dbReference>
<feature type="domain" description="Phosphoribosyltransferase" evidence="12">
    <location>
        <begin position="40"/>
        <end position="154"/>
    </location>
</feature>
<dbReference type="GO" id="GO:0006168">
    <property type="term" value="P:adenine salvage"/>
    <property type="evidence" value="ECO:0007669"/>
    <property type="project" value="InterPro"/>
</dbReference>
<evidence type="ECO:0000259" key="12">
    <source>
        <dbReference type="Pfam" id="PF00156"/>
    </source>
</evidence>
<evidence type="ECO:0000313" key="14">
    <source>
        <dbReference type="Proteomes" id="UP000190774"/>
    </source>
</evidence>